<evidence type="ECO:0000313" key="2">
    <source>
        <dbReference type="Proteomes" id="UP000554482"/>
    </source>
</evidence>
<protein>
    <submittedName>
        <fullName evidence="1">Uncharacterized protein</fullName>
    </submittedName>
</protein>
<dbReference type="EMBL" id="JABWDY010026742">
    <property type="protein sequence ID" value="KAF5188463.1"/>
    <property type="molecule type" value="Genomic_DNA"/>
</dbReference>
<comment type="caution">
    <text evidence="1">The sequence shown here is derived from an EMBL/GenBank/DDBJ whole genome shotgun (WGS) entry which is preliminary data.</text>
</comment>
<proteinExistence type="predicted"/>
<name>A0A7J6VUD4_THATH</name>
<organism evidence="1 2">
    <name type="scientific">Thalictrum thalictroides</name>
    <name type="common">Rue-anemone</name>
    <name type="synonym">Anemone thalictroides</name>
    <dbReference type="NCBI Taxonomy" id="46969"/>
    <lineage>
        <taxon>Eukaryota</taxon>
        <taxon>Viridiplantae</taxon>
        <taxon>Streptophyta</taxon>
        <taxon>Embryophyta</taxon>
        <taxon>Tracheophyta</taxon>
        <taxon>Spermatophyta</taxon>
        <taxon>Magnoliopsida</taxon>
        <taxon>Ranunculales</taxon>
        <taxon>Ranunculaceae</taxon>
        <taxon>Thalictroideae</taxon>
        <taxon>Thalictrum</taxon>
    </lineage>
</organism>
<keyword evidence="2" id="KW-1185">Reference proteome</keyword>
<dbReference type="AlphaFoldDB" id="A0A7J6VUD4"/>
<sequence>MSEKVLRVLREWEEEDDDEEEWEEQRIKMEKRFSRETKGKKEPVLEEIEKESNVACLTGNHRLTTMYAHVSVILLGVVG</sequence>
<gene>
    <name evidence="1" type="ORF">FRX31_021950</name>
</gene>
<accession>A0A7J6VUD4</accession>
<evidence type="ECO:0000313" key="1">
    <source>
        <dbReference type="EMBL" id="KAF5188463.1"/>
    </source>
</evidence>
<reference evidence="1 2" key="1">
    <citation type="submission" date="2020-06" db="EMBL/GenBank/DDBJ databases">
        <title>Transcriptomic and genomic resources for Thalictrum thalictroides and T. hernandezii: Facilitating candidate gene discovery in an emerging model plant lineage.</title>
        <authorList>
            <person name="Arias T."/>
            <person name="Riano-Pachon D.M."/>
            <person name="Di Stilio V.S."/>
        </authorList>
    </citation>
    <scope>NUCLEOTIDE SEQUENCE [LARGE SCALE GENOMIC DNA]</scope>
    <source>
        <strain evidence="2">cv. WT478/WT964</strain>
        <tissue evidence="1">Leaves</tissue>
    </source>
</reference>
<dbReference type="Proteomes" id="UP000554482">
    <property type="component" value="Unassembled WGS sequence"/>
</dbReference>